<sequence>MIDWLVSWTESAPTDVRLCVSSGEYEVFRKAFGEDKRFRFQDVTGGDVGSFVRERLKGFQGAKDDEISAENDERLPLREGAHHDNELANPSQRVKDMPQGMEPLFKHLFNSINPSDRQAACRTLAVVTKLREFQCLDMSLFRYTFLEHFEKKADFALEASFKDSNAGEAEIHSRTERAPTRLNGQLRGFLEIKLDHCVSWKINQDPNLISDKVQFGRLISCFFRMEAFQDDFAVLQVLLSCLRNDTPLGPQSNHINDIKWELCTAAGKATWEYIRKKREGVGATLYDPVDFWQLENADKLKEQIDRKLEALDWAT</sequence>
<reference evidence="1 2" key="1">
    <citation type="journal article" date="2016" name="Nat. Commun.">
        <title>Ectomycorrhizal ecology is imprinted in the genome of the dominant symbiotic fungus Cenococcum geophilum.</title>
        <authorList>
            <consortium name="DOE Joint Genome Institute"/>
            <person name="Peter M."/>
            <person name="Kohler A."/>
            <person name="Ohm R.A."/>
            <person name="Kuo A."/>
            <person name="Krutzmann J."/>
            <person name="Morin E."/>
            <person name="Arend M."/>
            <person name="Barry K.W."/>
            <person name="Binder M."/>
            <person name="Choi C."/>
            <person name="Clum A."/>
            <person name="Copeland A."/>
            <person name="Grisel N."/>
            <person name="Haridas S."/>
            <person name="Kipfer T."/>
            <person name="LaButti K."/>
            <person name="Lindquist E."/>
            <person name="Lipzen A."/>
            <person name="Maire R."/>
            <person name="Meier B."/>
            <person name="Mihaltcheva S."/>
            <person name="Molinier V."/>
            <person name="Murat C."/>
            <person name="Poggeler S."/>
            <person name="Quandt C.A."/>
            <person name="Sperisen C."/>
            <person name="Tritt A."/>
            <person name="Tisserant E."/>
            <person name="Crous P.W."/>
            <person name="Henrissat B."/>
            <person name="Nehls U."/>
            <person name="Egli S."/>
            <person name="Spatafora J.W."/>
            <person name="Grigoriev I.V."/>
            <person name="Martin F.M."/>
        </authorList>
    </citation>
    <scope>NUCLEOTIDE SEQUENCE [LARGE SCALE GENOMIC DNA]</scope>
    <source>
        <strain evidence="1 2">CBS 207.34</strain>
    </source>
</reference>
<keyword evidence="2" id="KW-1185">Reference proteome</keyword>
<gene>
    <name evidence="1" type="ORF">AOQ84DRAFT_367533</name>
</gene>
<evidence type="ECO:0000313" key="2">
    <source>
        <dbReference type="Proteomes" id="UP000250140"/>
    </source>
</evidence>
<accession>A0A8E2JPL5</accession>
<dbReference type="AlphaFoldDB" id="A0A8E2JPL5"/>
<name>A0A8E2JPL5_9PEZI</name>
<evidence type="ECO:0000313" key="1">
    <source>
        <dbReference type="EMBL" id="OCL04414.1"/>
    </source>
</evidence>
<organism evidence="1 2">
    <name type="scientific">Glonium stellatum</name>
    <dbReference type="NCBI Taxonomy" id="574774"/>
    <lineage>
        <taxon>Eukaryota</taxon>
        <taxon>Fungi</taxon>
        <taxon>Dikarya</taxon>
        <taxon>Ascomycota</taxon>
        <taxon>Pezizomycotina</taxon>
        <taxon>Dothideomycetes</taxon>
        <taxon>Pleosporomycetidae</taxon>
        <taxon>Gloniales</taxon>
        <taxon>Gloniaceae</taxon>
        <taxon>Glonium</taxon>
    </lineage>
</organism>
<dbReference type="OrthoDB" id="3694244at2759"/>
<proteinExistence type="predicted"/>
<protein>
    <submittedName>
        <fullName evidence="1">Uncharacterized protein</fullName>
    </submittedName>
</protein>
<dbReference type="Proteomes" id="UP000250140">
    <property type="component" value="Unassembled WGS sequence"/>
</dbReference>
<dbReference type="EMBL" id="KV750514">
    <property type="protein sequence ID" value="OCL04414.1"/>
    <property type="molecule type" value="Genomic_DNA"/>
</dbReference>